<comment type="caution">
    <text evidence="1">The sequence shown here is derived from an EMBL/GenBank/DDBJ whole genome shotgun (WGS) entry which is preliminary data.</text>
</comment>
<dbReference type="OrthoDB" id="3693976at2"/>
<organism evidence="1 2">
    <name type="scientific">Saccharopolyspora rectivirgula</name>
    <dbReference type="NCBI Taxonomy" id="28042"/>
    <lineage>
        <taxon>Bacteria</taxon>
        <taxon>Bacillati</taxon>
        <taxon>Actinomycetota</taxon>
        <taxon>Actinomycetes</taxon>
        <taxon>Pseudonocardiales</taxon>
        <taxon>Pseudonocardiaceae</taxon>
        <taxon>Saccharopolyspora</taxon>
    </lineage>
</organism>
<dbReference type="STRING" id="28042.GU90_05610"/>
<dbReference type="RefSeq" id="WP_029719139.1">
    <property type="nucleotide sequence ID" value="NZ_JAJUIW010000009.1"/>
</dbReference>
<reference evidence="1 2" key="1">
    <citation type="submission" date="2014-06" db="EMBL/GenBank/DDBJ databases">
        <title>Saccharopolyspora rectivirgula DSM-43113 Genome sequencing.</title>
        <authorList>
            <person name="Barrera C."/>
            <person name="Millon L."/>
            <person name="Rognon B."/>
            <person name="Zaugg C."/>
            <person name="Monod M."/>
        </authorList>
    </citation>
    <scope>NUCLEOTIDE SEQUENCE [LARGE SCALE GENOMIC DNA]</scope>
    <source>
        <strain evidence="1 2">DSM 43113</strain>
    </source>
</reference>
<dbReference type="AlphaFoldDB" id="A0A073B120"/>
<keyword evidence="2" id="KW-1185">Reference proteome</keyword>
<dbReference type="eggNOG" id="ENOG50347G5">
    <property type="taxonomic scope" value="Bacteria"/>
</dbReference>
<evidence type="ECO:0000313" key="1">
    <source>
        <dbReference type="EMBL" id="KEI45256.1"/>
    </source>
</evidence>
<evidence type="ECO:0000313" key="2">
    <source>
        <dbReference type="Proteomes" id="UP000031419"/>
    </source>
</evidence>
<proteinExistence type="predicted"/>
<sequence>MSDPYQVQIRTSELTGLAAALDVVAEHAELNHRYHKLIDDSRRALAAEEVRLTQARGIAKRLMVLVKAAGPNFADTLPEQSRQALNDGLMRANDLVFHYEAEA</sequence>
<dbReference type="EMBL" id="JNVU01000014">
    <property type="protein sequence ID" value="KEI45256.1"/>
    <property type="molecule type" value="Genomic_DNA"/>
</dbReference>
<dbReference type="Proteomes" id="UP000031419">
    <property type="component" value="Unassembled WGS sequence"/>
</dbReference>
<name>A0A073B120_9PSEU</name>
<protein>
    <submittedName>
        <fullName evidence="1">Uncharacterized protein</fullName>
    </submittedName>
</protein>
<accession>A0A073B120</accession>
<gene>
    <name evidence="1" type="ORF">GU90_05610</name>
</gene>